<dbReference type="InterPro" id="IPR001969">
    <property type="entry name" value="Aspartic_peptidase_AS"/>
</dbReference>
<accession>A0A8H3EE70</accession>
<keyword evidence="5" id="KW-0732">Signal</keyword>
<sequence>MRLVILFAVVSHVLANSDDIKIDSLPISANFKPLEAGSTLVDRDRARFQQLFKRREKRVSSVAIKNTAVHYTLSVGFGSPPTYYELLIDTGSAYTWIGAGKEFVETKTLVKQGNQSFYVAYGSGSAVGAHYKDFVSLSPSLNVTNKSFGVASSTNGVDGSFDGILYNLLFIHRSHSTDPSFSGLGPATLGKNVVTPNNGKPIPTIMDALLAQKKIEQNVFGMSFAPTTSRGEVNGELTFGGPNPKKYIGKMNWVAITKKEPWNQYWGFEQTIKYGNKTLQPSSAGVLDTGTTLIYITPQAFKAYSDSLTGSKIDQSTKLLEIPKGSIDKMKSLFFVINGVSYEFTPNAQLWPRALNTALGGKPDGYYSVISVLSDFEADTGSNFINGYVFLERFYTAYDASKSRIGFAITPLTFTNTN</sequence>
<dbReference type="CDD" id="cd05471">
    <property type="entry name" value="pepsin_like"/>
    <property type="match status" value="1"/>
</dbReference>
<evidence type="ECO:0000256" key="1">
    <source>
        <dbReference type="ARBA" id="ARBA00007447"/>
    </source>
</evidence>
<evidence type="ECO:0000259" key="6">
    <source>
        <dbReference type="PROSITE" id="PS51767"/>
    </source>
</evidence>
<dbReference type="EMBL" id="CAJNJQ010006096">
    <property type="protein sequence ID" value="CAE7223049.1"/>
    <property type="molecule type" value="Genomic_DNA"/>
</dbReference>
<gene>
    <name evidence="7" type="ORF">RDB_LOCUS169742</name>
</gene>
<evidence type="ECO:0000256" key="3">
    <source>
        <dbReference type="PIRSR" id="PIRSR601461-1"/>
    </source>
</evidence>
<dbReference type="PROSITE" id="PS51767">
    <property type="entry name" value="PEPTIDASE_A1"/>
    <property type="match status" value="1"/>
</dbReference>
<evidence type="ECO:0000313" key="7">
    <source>
        <dbReference type="EMBL" id="CAE7223049.1"/>
    </source>
</evidence>
<name>A0A8H3EE70_9AGAM</name>
<dbReference type="PROSITE" id="PS00141">
    <property type="entry name" value="ASP_PROTEASE"/>
    <property type="match status" value="1"/>
</dbReference>
<dbReference type="Proteomes" id="UP000663827">
    <property type="component" value="Unassembled WGS sequence"/>
</dbReference>
<organism evidence="7 8">
    <name type="scientific">Rhizoctonia solani</name>
    <dbReference type="NCBI Taxonomy" id="456999"/>
    <lineage>
        <taxon>Eukaryota</taxon>
        <taxon>Fungi</taxon>
        <taxon>Dikarya</taxon>
        <taxon>Basidiomycota</taxon>
        <taxon>Agaricomycotina</taxon>
        <taxon>Agaricomycetes</taxon>
        <taxon>Cantharellales</taxon>
        <taxon>Ceratobasidiaceae</taxon>
        <taxon>Rhizoctonia</taxon>
    </lineage>
</organism>
<evidence type="ECO:0000256" key="5">
    <source>
        <dbReference type="SAM" id="SignalP"/>
    </source>
</evidence>
<dbReference type="InterPro" id="IPR001461">
    <property type="entry name" value="Aspartic_peptidase_A1"/>
</dbReference>
<feature type="signal peptide" evidence="5">
    <location>
        <begin position="1"/>
        <end position="15"/>
    </location>
</feature>
<feature type="active site" evidence="3">
    <location>
        <position position="288"/>
    </location>
</feature>
<dbReference type="GO" id="GO:0006508">
    <property type="term" value="P:proteolysis"/>
    <property type="evidence" value="ECO:0007669"/>
    <property type="project" value="UniProtKB-KW"/>
</dbReference>
<dbReference type="Pfam" id="PF00026">
    <property type="entry name" value="Asp"/>
    <property type="match status" value="1"/>
</dbReference>
<dbReference type="InterPro" id="IPR034164">
    <property type="entry name" value="Pepsin-like_dom"/>
</dbReference>
<comment type="similarity">
    <text evidence="1 4">Belongs to the peptidase A1 family.</text>
</comment>
<dbReference type="InterPro" id="IPR021109">
    <property type="entry name" value="Peptidase_aspartic_dom_sf"/>
</dbReference>
<reference evidence="7" key="1">
    <citation type="submission" date="2021-01" db="EMBL/GenBank/DDBJ databases">
        <authorList>
            <person name="Kaushik A."/>
        </authorList>
    </citation>
    <scope>NUCLEOTIDE SEQUENCE</scope>
    <source>
        <strain evidence="7">AG5</strain>
    </source>
</reference>
<feature type="domain" description="Peptidase A1" evidence="6">
    <location>
        <begin position="71"/>
        <end position="408"/>
    </location>
</feature>
<keyword evidence="4" id="KW-0645">Protease</keyword>
<dbReference type="GO" id="GO:0004190">
    <property type="term" value="F:aspartic-type endopeptidase activity"/>
    <property type="evidence" value="ECO:0007669"/>
    <property type="project" value="UniProtKB-KW"/>
</dbReference>
<evidence type="ECO:0000313" key="8">
    <source>
        <dbReference type="Proteomes" id="UP000663827"/>
    </source>
</evidence>
<dbReference type="PRINTS" id="PR00792">
    <property type="entry name" value="PEPSIN"/>
</dbReference>
<keyword evidence="4" id="KW-0378">Hydrolase</keyword>
<evidence type="ECO:0000256" key="2">
    <source>
        <dbReference type="ARBA" id="ARBA00022750"/>
    </source>
</evidence>
<protein>
    <recommendedName>
        <fullName evidence="6">Peptidase A1 domain-containing protein</fullName>
    </recommendedName>
</protein>
<evidence type="ECO:0000256" key="4">
    <source>
        <dbReference type="RuleBase" id="RU000454"/>
    </source>
</evidence>
<dbReference type="Gene3D" id="2.40.70.10">
    <property type="entry name" value="Acid Proteases"/>
    <property type="match status" value="2"/>
</dbReference>
<feature type="active site" evidence="3">
    <location>
        <position position="89"/>
    </location>
</feature>
<keyword evidence="2 4" id="KW-0064">Aspartyl protease</keyword>
<dbReference type="PANTHER" id="PTHR47966">
    <property type="entry name" value="BETA-SITE APP-CLEAVING ENZYME, ISOFORM A-RELATED"/>
    <property type="match status" value="1"/>
</dbReference>
<dbReference type="SUPFAM" id="SSF50630">
    <property type="entry name" value="Acid proteases"/>
    <property type="match status" value="1"/>
</dbReference>
<feature type="chain" id="PRO_5034334009" description="Peptidase A1 domain-containing protein" evidence="5">
    <location>
        <begin position="16"/>
        <end position="418"/>
    </location>
</feature>
<comment type="caution">
    <text evidence="7">The sequence shown here is derived from an EMBL/GenBank/DDBJ whole genome shotgun (WGS) entry which is preliminary data.</text>
</comment>
<dbReference type="InterPro" id="IPR033121">
    <property type="entry name" value="PEPTIDASE_A1"/>
</dbReference>
<dbReference type="PANTHER" id="PTHR47966:SF51">
    <property type="entry name" value="BETA-SITE APP-CLEAVING ENZYME, ISOFORM A-RELATED"/>
    <property type="match status" value="1"/>
</dbReference>
<proteinExistence type="inferred from homology"/>
<dbReference type="AlphaFoldDB" id="A0A8H3EE70"/>